<feature type="region of interest" description="Disordered" evidence="1">
    <location>
        <begin position="143"/>
        <end position="203"/>
    </location>
</feature>
<evidence type="ECO:0008006" key="3">
    <source>
        <dbReference type="Google" id="ProtNLM"/>
    </source>
</evidence>
<reference evidence="2" key="1">
    <citation type="submission" date="2024-05" db="EMBL/GenBank/DDBJ databases">
        <authorList>
            <person name="Kim S."/>
            <person name="Heo J."/>
            <person name="Choi H."/>
            <person name="Choi Y."/>
            <person name="Kwon S.-W."/>
            <person name="Kim Y."/>
        </authorList>
    </citation>
    <scope>NUCLEOTIDE SEQUENCE</scope>
    <source>
        <strain evidence="2">KACC 23699</strain>
    </source>
</reference>
<proteinExistence type="predicted"/>
<feature type="compositionally biased region" description="Low complexity" evidence="1">
    <location>
        <begin position="154"/>
        <end position="167"/>
    </location>
</feature>
<dbReference type="EMBL" id="CP157483">
    <property type="protein sequence ID" value="XBO44195.1"/>
    <property type="molecule type" value="Genomic_DNA"/>
</dbReference>
<dbReference type="RefSeq" id="WP_406831672.1">
    <property type="nucleotide sequence ID" value="NZ_CP157483.1"/>
</dbReference>
<sequence>MIPVPPPPTLMAIVARAPRRALGEARAAKFSDSVVPDDLTVHDRPANLDTVRSAYWRGGDPAAHRALFALAMHRVARHPIHTAEAAECIGQWVSRTVAKDALIVREAILAGHMDEPTPPVVTSEEARARLLATVDEILDAYEEDLDDDPPSTPRLPTLTGLLTPPDLAHAKAPPPRREGGGASRRLHGLRAAGRPSPGHYLPPHLRFRVI</sequence>
<accession>A0AAU7JVK3</accession>
<name>A0AAU7JVK3_9MICO</name>
<gene>
    <name evidence="2" type="ORF">ABEG17_02395</name>
</gene>
<evidence type="ECO:0000256" key="1">
    <source>
        <dbReference type="SAM" id="MobiDB-lite"/>
    </source>
</evidence>
<evidence type="ECO:0000313" key="2">
    <source>
        <dbReference type="EMBL" id="XBO44195.1"/>
    </source>
</evidence>
<protein>
    <recommendedName>
        <fullName evidence="3">DUF222 domain-containing protein</fullName>
    </recommendedName>
</protein>
<dbReference type="AlphaFoldDB" id="A0AAU7JVK3"/>
<organism evidence="2">
    <name type="scientific">Pedococcus sp. KACC 23699</name>
    <dbReference type="NCBI Taxonomy" id="3149228"/>
    <lineage>
        <taxon>Bacteria</taxon>
        <taxon>Bacillati</taxon>
        <taxon>Actinomycetota</taxon>
        <taxon>Actinomycetes</taxon>
        <taxon>Micrococcales</taxon>
        <taxon>Intrasporangiaceae</taxon>
        <taxon>Pedococcus</taxon>
    </lineage>
</organism>